<evidence type="ECO:0000259" key="1">
    <source>
        <dbReference type="Pfam" id="PF06482"/>
    </source>
</evidence>
<dbReference type="SUPFAM" id="SSF56436">
    <property type="entry name" value="C-type lectin-like"/>
    <property type="match status" value="1"/>
</dbReference>
<keyword evidence="4" id="KW-1185">Reference proteome</keyword>
<organism evidence="3 4">
    <name type="scientific">Eleutherodactylus coqui</name>
    <name type="common">Puerto Rican coqui</name>
    <dbReference type="NCBI Taxonomy" id="57060"/>
    <lineage>
        <taxon>Eukaryota</taxon>
        <taxon>Metazoa</taxon>
        <taxon>Chordata</taxon>
        <taxon>Craniata</taxon>
        <taxon>Vertebrata</taxon>
        <taxon>Euteleostomi</taxon>
        <taxon>Amphibia</taxon>
        <taxon>Batrachia</taxon>
        <taxon>Anura</taxon>
        <taxon>Neobatrachia</taxon>
        <taxon>Hyloidea</taxon>
        <taxon>Eleutherodactylidae</taxon>
        <taxon>Eleutherodactylinae</taxon>
        <taxon>Eleutherodactylus</taxon>
        <taxon>Eleutherodactylus</taxon>
    </lineage>
</organism>
<evidence type="ECO:0000313" key="4">
    <source>
        <dbReference type="Proteomes" id="UP000770717"/>
    </source>
</evidence>
<dbReference type="FunFam" id="3.40.1620.70:FF:000003">
    <property type="entry name" value="Collagen type XVIII alpha 1"/>
    <property type="match status" value="1"/>
</dbReference>
<dbReference type="AlphaFoldDB" id="A0A8J6BJX1"/>
<dbReference type="Proteomes" id="UP000770717">
    <property type="component" value="Unassembled WGS sequence"/>
</dbReference>
<proteinExistence type="predicted"/>
<dbReference type="InterPro" id="IPR045463">
    <property type="entry name" value="XV/XVIII_trimerization_dom"/>
</dbReference>
<accession>A0A8J6BJX1</accession>
<feature type="domain" description="Collagenase NC10/endostatin" evidence="1">
    <location>
        <begin position="84"/>
        <end position="146"/>
    </location>
</feature>
<evidence type="ECO:0000259" key="2">
    <source>
        <dbReference type="Pfam" id="PF20010"/>
    </source>
</evidence>
<sequence length="153" mass="16708">MATATKTIEEMLQRTHLVPEGTLIYLTESSEIYARVPGGWRKVQLGDLISLPADSPPPAISGHGYQPFPALSPGINFDYGTPNLHLVALNSPSAGDVQADLQCFTQARAVGLTSTYRAFLSSHLQDLHSIVRKADRSNLPIVNLKHLSYRIKS</sequence>
<dbReference type="Pfam" id="PF20010">
    <property type="entry name" value="Collagen_trimer"/>
    <property type="match status" value="1"/>
</dbReference>
<feature type="domain" description="Collagen type XV/XVIII trimerization" evidence="2">
    <location>
        <begin position="6"/>
        <end position="50"/>
    </location>
</feature>
<evidence type="ECO:0000313" key="3">
    <source>
        <dbReference type="EMBL" id="KAG9464148.1"/>
    </source>
</evidence>
<comment type="caution">
    <text evidence="3">The sequence shown here is derived from an EMBL/GenBank/DDBJ whole genome shotgun (WGS) entry which is preliminary data.</text>
</comment>
<dbReference type="Gene3D" id="3.10.100.10">
    <property type="entry name" value="Mannose-Binding Protein A, subunit A"/>
    <property type="match status" value="1"/>
</dbReference>
<protein>
    <submittedName>
        <fullName evidence="3">Uncharacterized protein</fullName>
    </submittedName>
</protein>
<dbReference type="OrthoDB" id="10060752at2759"/>
<dbReference type="InterPro" id="IPR016186">
    <property type="entry name" value="C-type_lectin-like/link_sf"/>
</dbReference>
<dbReference type="InterPro" id="IPR016187">
    <property type="entry name" value="CTDL_fold"/>
</dbReference>
<dbReference type="EMBL" id="WNTK01004998">
    <property type="protein sequence ID" value="KAG9464148.1"/>
    <property type="molecule type" value="Genomic_DNA"/>
</dbReference>
<dbReference type="InterPro" id="IPR010515">
    <property type="entry name" value="Collagenase_NC10/endostatin"/>
</dbReference>
<reference evidence="3" key="1">
    <citation type="thesis" date="2020" institute="ProQuest LLC" country="789 East Eisenhower Parkway, Ann Arbor, MI, USA">
        <title>Comparative Genomics and Chromosome Evolution.</title>
        <authorList>
            <person name="Mudd A.B."/>
        </authorList>
    </citation>
    <scope>NUCLEOTIDE SEQUENCE</scope>
    <source>
        <strain evidence="3">HN-11 Male</strain>
        <tissue evidence="3">Kidney and liver</tissue>
    </source>
</reference>
<gene>
    <name evidence="3" type="ORF">GDO78_020398</name>
</gene>
<dbReference type="Gene3D" id="3.40.1620.70">
    <property type="match status" value="1"/>
</dbReference>
<dbReference type="Pfam" id="PF06482">
    <property type="entry name" value="Endostatin"/>
    <property type="match status" value="1"/>
</dbReference>
<name>A0A8J6BJX1_ELECQ</name>